<proteinExistence type="predicted"/>
<dbReference type="Proteomes" id="UP000184130">
    <property type="component" value="Unassembled WGS sequence"/>
</dbReference>
<dbReference type="InterPro" id="IPR011600">
    <property type="entry name" value="Pept_C14_caspase"/>
</dbReference>
<reference evidence="3 4" key="1">
    <citation type="submission" date="2016-11" db="EMBL/GenBank/DDBJ databases">
        <authorList>
            <person name="Jaros S."/>
            <person name="Januszkiewicz K."/>
            <person name="Wedrychowicz H."/>
        </authorList>
    </citation>
    <scope>NUCLEOTIDE SEQUENCE [LARGE SCALE GENOMIC DNA]</scope>
    <source>
        <strain evidence="3 4">KHT3</strain>
    </source>
</reference>
<dbReference type="Pfam" id="PF00656">
    <property type="entry name" value="Peptidase_C14"/>
    <property type="match status" value="1"/>
</dbReference>
<organism evidence="3 4">
    <name type="scientific">Xylanibacter ruminicola</name>
    <name type="common">Prevotella ruminicola</name>
    <dbReference type="NCBI Taxonomy" id="839"/>
    <lineage>
        <taxon>Bacteria</taxon>
        <taxon>Pseudomonadati</taxon>
        <taxon>Bacteroidota</taxon>
        <taxon>Bacteroidia</taxon>
        <taxon>Bacteroidales</taxon>
        <taxon>Prevotellaceae</taxon>
        <taxon>Xylanibacter</taxon>
    </lineage>
</organism>
<dbReference type="RefSeq" id="WP_139261597.1">
    <property type="nucleotide sequence ID" value="NZ_FRBD01000018.1"/>
</dbReference>
<sequence length="668" mass="75455">MKQVKAIIDYSKISIWVILFLISAKTMAQINMSSDNYDTGYSYYQKGEYKKALSFFLMAANKNDKNSEWMLGVMYEHGYGVAMDYFKAFEWYHKASEHGQLDALCSLGDMYARGLGIDQDYTKAYEYISKSAKQGNKEAQWRLGELYDGGYGVKQDYSKALEWHTKAAEQGCAYSQGVIGYYYLYGYGTTQDFNKAYEWSVKGATQEDALSQCNLGDLYYLGNGIPKDFAKAYEWYIKSAEQGYPYAQSNVGYMYYHGEGVKKDNVKALEWFTKAADQGNANAMNNIGWYYYDGDGSKKNYKEAEIWFNKAIEKDPTMPQAYSNLAILYAKRDKDYIKALQYSDLALERLSNVIPKEQATIYGERAKIYVWQGNLTNAKEILKECLALNPNYLSEDEELAKMIPGHPNDNEIDNNIPTTNNIQKNVFAIIIGNEKYKNEVVVPYADNDAKVFCKYVEKTLGVPNEQIKYIENATYNDIRIATNWLIQAMKVCRGKGKAIVYYAGHGIPNESDMSAFLLPVDGIGNDPGSAYALNELYEKLGSVEAQSVTIFLDACFSGSKREEGMLTSARGVAIKTKSATPKGNIIVFSAAQGDETAYPYKDMQHGMFTYYLLKKLQDSKGEVTLGELGDYLIDEVGRESFVKNGKMQTPTVIVAPSLQNTWKNLKLK</sequence>
<dbReference type="PROSITE" id="PS50005">
    <property type="entry name" value="TPR"/>
    <property type="match status" value="1"/>
</dbReference>
<dbReference type="OrthoDB" id="1492850at2"/>
<dbReference type="GO" id="GO:0006508">
    <property type="term" value="P:proteolysis"/>
    <property type="evidence" value="ECO:0007669"/>
    <property type="project" value="InterPro"/>
</dbReference>
<feature type="repeat" description="TPR" evidence="1">
    <location>
        <begin position="359"/>
        <end position="392"/>
    </location>
</feature>
<keyword evidence="1" id="KW-0802">TPR repeat</keyword>
<dbReference type="EMBL" id="FRBD01000018">
    <property type="protein sequence ID" value="SHK99136.1"/>
    <property type="molecule type" value="Genomic_DNA"/>
</dbReference>
<feature type="domain" description="Peptidase C14 caspase" evidence="2">
    <location>
        <begin position="427"/>
        <end position="652"/>
    </location>
</feature>
<dbReference type="AlphaFoldDB" id="A0A1M6WZM4"/>
<evidence type="ECO:0000313" key="4">
    <source>
        <dbReference type="Proteomes" id="UP000184130"/>
    </source>
</evidence>
<dbReference type="InterPro" id="IPR006597">
    <property type="entry name" value="Sel1-like"/>
</dbReference>
<dbReference type="PANTHER" id="PTHR11102">
    <property type="entry name" value="SEL-1-LIKE PROTEIN"/>
    <property type="match status" value="1"/>
</dbReference>
<dbReference type="InterPro" id="IPR011990">
    <property type="entry name" value="TPR-like_helical_dom_sf"/>
</dbReference>
<dbReference type="SMART" id="SM00028">
    <property type="entry name" value="TPR"/>
    <property type="match status" value="4"/>
</dbReference>
<dbReference type="PANTHER" id="PTHR11102:SF160">
    <property type="entry name" value="ERAD-ASSOCIATED E3 UBIQUITIN-PROTEIN LIGASE COMPONENT HRD3"/>
    <property type="match status" value="1"/>
</dbReference>
<evidence type="ECO:0000313" key="3">
    <source>
        <dbReference type="EMBL" id="SHK99136.1"/>
    </source>
</evidence>
<dbReference type="Gene3D" id="3.40.50.1460">
    <property type="match status" value="1"/>
</dbReference>
<protein>
    <submittedName>
        <fullName evidence="3">TPR repeat</fullName>
    </submittedName>
</protein>
<dbReference type="InterPro" id="IPR050767">
    <property type="entry name" value="Sel1_AlgK"/>
</dbReference>
<accession>A0A1M6WZM4</accession>
<dbReference type="InterPro" id="IPR029030">
    <property type="entry name" value="Caspase-like_dom_sf"/>
</dbReference>
<dbReference type="Pfam" id="PF08238">
    <property type="entry name" value="Sel1"/>
    <property type="match status" value="9"/>
</dbReference>
<name>A0A1M6WZM4_XYLRU</name>
<evidence type="ECO:0000259" key="2">
    <source>
        <dbReference type="Pfam" id="PF00656"/>
    </source>
</evidence>
<dbReference type="SUPFAM" id="SSF81901">
    <property type="entry name" value="HCP-like"/>
    <property type="match status" value="2"/>
</dbReference>
<dbReference type="SMART" id="SM00671">
    <property type="entry name" value="SEL1"/>
    <property type="match status" value="9"/>
</dbReference>
<dbReference type="GO" id="GO:0004197">
    <property type="term" value="F:cysteine-type endopeptidase activity"/>
    <property type="evidence" value="ECO:0007669"/>
    <property type="project" value="InterPro"/>
</dbReference>
<dbReference type="SUPFAM" id="SSF52129">
    <property type="entry name" value="Caspase-like"/>
    <property type="match status" value="1"/>
</dbReference>
<dbReference type="InterPro" id="IPR019734">
    <property type="entry name" value="TPR_rpt"/>
</dbReference>
<dbReference type="Gene3D" id="1.25.40.10">
    <property type="entry name" value="Tetratricopeptide repeat domain"/>
    <property type="match status" value="3"/>
</dbReference>
<evidence type="ECO:0000256" key="1">
    <source>
        <dbReference type="PROSITE-ProRule" id="PRU00339"/>
    </source>
</evidence>
<gene>
    <name evidence="3" type="ORF">SAMN05216463_11888</name>
</gene>